<evidence type="ECO:0000313" key="1">
    <source>
        <dbReference type="EMBL" id="CAD9421629.1"/>
    </source>
</evidence>
<dbReference type="InterPro" id="IPR032801">
    <property type="entry name" value="PXL2A/B/C"/>
</dbReference>
<organism evidence="1">
    <name type="scientific">Florenciella parvula</name>
    <dbReference type="NCBI Taxonomy" id="236787"/>
    <lineage>
        <taxon>Eukaryota</taxon>
        <taxon>Sar</taxon>
        <taxon>Stramenopiles</taxon>
        <taxon>Ochrophyta</taxon>
        <taxon>Dictyochophyceae</taxon>
        <taxon>Florenciellales</taxon>
        <taxon>Florenciella</taxon>
    </lineage>
</organism>
<dbReference type="Pfam" id="PF13911">
    <property type="entry name" value="AhpC-TSA_2"/>
    <property type="match status" value="1"/>
</dbReference>
<dbReference type="AlphaFoldDB" id="A0A7S2CC10"/>
<proteinExistence type="predicted"/>
<gene>
    <name evidence="1" type="ORF">FPAR1323_LOCUS10113</name>
</gene>
<protein>
    <submittedName>
        <fullName evidence="1">Uncharacterized protein</fullName>
    </submittedName>
</protein>
<accession>A0A7S2CC10</accession>
<sequence length="140" mass="14997">MKSAGVAGPFFISIGDAEKLNKFLDLNPKVPRDSAFVDGYDFTAYEAAGFGKLDGSDPDAAKGAKLAAPNLSMGDWFKYTTNVMALSPVPKDLKFGEIPEGVLRLGGTFVVDGNEVVYQWSDKIPGDYPAVDDVLQATKK</sequence>
<dbReference type="EMBL" id="HBGT01019198">
    <property type="protein sequence ID" value="CAD9421629.1"/>
    <property type="molecule type" value="Transcribed_RNA"/>
</dbReference>
<name>A0A7S2CC10_9STRA</name>
<reference evidence="1" key="1">
    <citation type="submission" date="2021-01" db="EMBL/GenBank/DDBJ databases">
        <authorList>
            <person name="Corre E."/>
            <person name="Pelletier E."/>
            <person name="Niang G."/>
            <person name="Scheremetjew M."/>
            <person name="Finn R."/>
            <person name="Kale V."/>
            <person name="Holt S."/>
            <person name="Cochrane G."/>
            <person name="Meng A."/>
            <person name="Brown T."/>
            <person name="Cohen L."/>
        </authorList>
    </citation>
    <scope>NUCLEOTIDE SEQUENCE</scope>
    <source>
        <strain evidence="1">RCC1693</strain>
    </source>
</reference>